<dbReference type="OrthoDB" id="9776669at2"/>
<evidence type="ECO:0000313" key="1">
    <source>
        <dbReference type="EMBL" id="SDZ93298.1"/>
    </source>
</evidence>
<keyword evidence="2" id="KW-1185">Reference proteome</keyword>
<dbReference type="Proteomes" id="UP000199409">
    <property type="component" value="Unassembled WGS sequence"/>
</dbReference>
<protein>
    <submittedName>
        <fullName evidence="1">NMT1-like family protein</fullName>
    </submittedName>
</protein>
<dbReference type="Pfam" id="PF16868">
    <property type="entry name" value="NMT1_3"/>
    <property type="match status" value="1"/>
</dbReference>
<reference evidence="1 2" key="1">
    <citation type="submission" date="2016-10" db="EMBL/GenBank/DDBJ databases">
        <authorList>
            <person name="de Groot N.N."/>
        </authorList>
    </citation>
    <scope>NUCLEOTIDE SEQUENCE [LARGE SCALE GENOMIC DNA]</scope>
    <source>
        <strain evidence="1 2">DSM 7343</strain>
    </source>
</reference>
<dbReference type="PANTHER" id="PTHR42941">
    <property type="entry name" value="SLL1037 PROTEIN"/>
    <property type="match status" value="1"/>
</dbReference>
<dbReference type="EMBL" id="FNQN01000002">
    <property type="protein sequence ID" value="SDZ93298.1"/>
    <property type="molecule type" value="Genomic_DNA"/>
</dbReference>
<accession>A0A1H3X459</accession>
<name>A0A1H3X459_9BACT</name>
<evidence type="ECO:0000313" key="2">
    <source>
        <dbReference type="Proteomes" id="UP000199409"/>
    </source>
</evidence>
<sequence length="324" mass="35678">MQTKTVGWILCLLLSIALLLSPGLVLAFDVRLGTGPPGSFSYFSGRVFCRLINHQLTDINCQQVAATEDHDAYNLTNLQGGSLDMILVDSHPLFAAVNKTGMFAYLDIDYNNLRGITSLYETPVVMVVRNDAGIRSLADLQGKRINGGTPGTVQYREMKRILTAKGWSREDFSLVGDLSRSQSNSDTKAFCYGTMQAMLYVDIHPDFSLRRLLKSCNGTLLNMDDDDIASLINADPALWKVEIPAGIYSTQPQKVTTFGSRAMLVASENLDQETVYGIMDVLDKNSAYLQSAHQALRPFIPEPGQMDENGLQLHSGAAQYIAEH</sequence>
<dbReference type="Gene3D" id="3.40.190.10">
    <property type="entry name" value="Periplasmic binding protein-like II"/>
    <property type="match status" value="2"/>
</dbReference>
<dbReference type="STRING" id="37625.SAMN05660420_00784"/>
<gene>
    <name evidence="1" type="ORF">SAMN05660420_00784</name>
</gene>
<dbReference type="RefSeq" id="WP_092344934.1">
    <property type="nucleotide sequence ID" value="NZ_FNQN01000002.1"/>
</dbReference>
<proteinExistence type="predicted"/>
<dbReference type="PANTHER" id="PTHR42941:SF1">
    <property type="entry name" value="SLL1037 PROTEIN"/>
    <property type="match status" value="1"/>
</dbReference>
<dbReference type="AlphaFoldDB" id="A0A1H3X459"/>
<dbReference type="SUPFAM" id="SSF53850">
    <property type="entry name" value="Periplasmic binding protein-like II"/>
    <property type="match status" value="1"/>
</dbReference>
<organism evidence="1 2">
    <name type="scientific">Desulfuromusa kysingii</name>
    <dbReference type="NCBI Taxonomy" id="37625"/>
    <lineage>
        <taxon>Bacteria</taxon>
        <taxon>Pseudomonadati</taxon>
        <taxon>Thermodesulfobacteriota</taxon>
        <taxon>Desulfuromonadia</taxon>
        <taxon>Desulfuromonadales</taxon>
        <taxon>Geopsychrobacteraceae</taxon>
        <taxon>Desulfuromusa</taxon>
    </lineage>
</organism>
<dbReference type="NCBIfam" id="TIGR02122">
    <property type="entry name" value="TRAP_TAXI"/>
    <property type="match status" value="1"/>
</dbReference>
<dbReference type="InterPro" id="IPR011852">
    <property type="entry name" value="TRAP_TAXI"/>
</dbReference>